<dbReference type="Proteomes" id="UP000058599">
    <property type="component" value="Chromosome"/>
</dbReference>
<name>A0AA86L375_9SPHN</name>
<dbReference type="AlphaFoldDB" id="A0AA86L375"/>
<dbReference type="InterPro" id="IPR000182">
    <property type="entry name" value="GNAT_dom"/>
</dbReference>
<organism evidence="4 5">
    <name type="scientific">Sphingopyxis granuli</name>
    <dbReference type="NCBI Taxonomy" id="267128"/>
    <lineage>
        <taxon>Bacteria</taxon>
        <taxon>Pseudomonadati</taxon>
        <taxon>Pseudomonadota</taxon>
        <taxon>Alphaproteobacteria</taxon>
        <taxon>Sphingomonadales</taxon>
        <taxon>Sphingomonadaceae</taxon>
        <taxon>Sphingopyxis</taxon>
    </lineage>
</organism>
<dbReference type="PANTHER" id="PTHR43877:SF2">
    <property type="entry name" value="AMINOALKYLPHOSPHONATE N-ACETYLTRANSFERASE-RELATED"/>
    <property type="match status" value="1"/>
</dbReference>
<dbReference type="RefSeq" id="WP_067182840.1">
    <property type="nucleotide sequence ID" value="NZ_CP012199.1"/>
</dbReference>
<accession>A0AA86L375</accession>
<dbReference type="InterPro" id="IPR050832">
    <property type="entry name" value="Bact_Acetyltransf"/>
</dbReference>
<dbReference type="Pfam" id="PF00583">
    <property type="entry name" value="Acetyltransf_1"/>
    <property type="match status" value="1"/>
</dbReference>
<dbReference type="NCBIfam" id="NF002959">
    <property type="entry name" value="PRK03624.1"/>
    <property type="match status" value="1"/>
</dbReference>
<reference evidence="4 5" key="1">
    <citation type="journal article" date="2016" name="BMC Genomics">
        <title>Genomic analysis of the nitrate-respiring Sphingopyxis granuli (formerly Sphingomonas macrogoltabida) strain TFA.</title>
        <authorList>
            <person name="Garcia-Romero I."/>
            <person name="Perez-Pulido A.J."/>
            <person name="Gonzalez-Flores Y.E."/>
            <person name="Reyes-Ramirez F."/>
            <person name="Santero E."/>
            <person name="Floriano B."/>
        </authorList>
    </citation>
    <scope>NUCLEOTIDE SEQUENCE [LARGE SCALE GENOMIC DNA]</scope>
    <source>
        <strain evidence="4 5">TFA</strain>
    </source>
</reference>
<dbReference type="Gene3D" id="3.40.630.30">
    <property type="match status" value="1"/>
</dbReference>
<feature type="domain" description="N-acetyltransferase" evidence="3">
    <location>
        <begin position="2"/>
        <end position="136"/>
    </location>
</feature>
<dbReference type="PROSITE" id="PS51186">
    <property type="entry name" value="GNAT"/>
    <property type="match status" value="1"/>
</dbReference>
<dbReference type="InterPro" id="IPR016181">
    <property type="entry name" value="Acyl_CoA_acyltransferase"/>
</dbReference>
<dbReference type="KEGG" id="sgi:SGRAN_1820"/>
<evidence type="ECO:0000256" key="1">
    <source>
        <dbReference type="ARBA" id="ARBA00022679"/>
    </source>
</evidence>
<evidence type="ECO:0000313" key="5">
    <source>
        <dbReference type="Proteomes" id="UP000058599"/>
    </source>
</evidence>
<evidence type="ECO:0000313" key="4">
    <source>
        <dbReference type="EMBL" id="AMG74198.1"/>
    </source>
</evidence>
<keyword evidence="1" id="KW-0808">Transferase</keyword>
<sequence length="136" mass="15225">MTITRAATAADRDAVIAIWEICALTRPWNDPAADFQRALDHDASTIFVAERSAEIIGTAMTGFDGHRGWIYYLGVAPNRQGQGIARRLLDAACEWLRLRGCPKVELMLRDGNPASGLYEHLGWEPQDVRVFARWLT</sequence>
<dbReference type="GO" id="GO:0016747">
    <property type="term" value="F:acyltransferase activity, transferring groups other than amino-acyl groups"/>
    <property type="evidence" value="ECO:0007669"/>
    <property type="project" value="InterPro"/>
</dbReference>
<keyword evidence="2" id="KW-0012">Acyltransferase</keyword>
<gene>
    <name evidence="4" type="primary">ypeA</name>
    <name evidence="4" type="ORF">SGRAN_1820</name>
</gene>
<proteinExistence type="predicted"/>
<keyword evidence="5" id="KW-1185">Reference proteome</keyword>
<dbReference type="PANTHER" id="PTHR43877">
    <property type="entry name" value="AMINOALKYLPHOSPHONATE N-ACETYLTRANSFERASE-RELATED-RELATED"/>
    <property type="match status" value="1"/>
</dbReference>
<dbReference type="SUPFAM" id="SSF55729">
    <property type="entry name" value="Acyl-CoA N-acyltransferases (Nat)"/>
    <property type="match status" value="1"/>
</dbReference>
<evidence type="ECO:0000256" key="2">
    <source>
        <dbReference type="ARBA" id="ARBA00023315"/>
    </source>
</evidence>
<evidence type="ECO:0000259" key="3">
    <source>
        <dbReference type="PROSITE" id="PS51186"/>
    </source>
</evidence>
<dbReference type="CDD" id="cd04301">
    <property type="entry name" value="NAT_SF"/>
    <property type="match status" value="1"/>
</dbReference>
<protein>
    <submittedName>
        <fullName evidence="4">Acetyltransferase ypeA</fullName>
    </submittedName>
</protein>
<dbReference type="EMBL" id="CP012199">
    <property type="protein sequence ID" value="AMG74198.1"/>
    <property type="molecule type" value="Genomic_DNA"/>
</dbReference>